<organism evidence="11 12">
    <name type="scientific">Pedobacter chinensis</name>
    <dbReference type="NCBI Taxonomy" id="2282421"/>
    <lineage>
        <taxon>Bacteria</taxon>
        <taxon>Pseudomonadati</taxon>
        <taxon>Bacteroidota</taxon>
        <taxon>Sphingobacteriia</taxon>
        <taxon>Sphingobacteriales</taxon>
        <taxon>Sphingobacteriaceae</taxon>
        <taxon>Pedobacter</taxon>
    </lineage>
</organism>
<dbReference type="GO" id="GO:0000166">
    <property type="term" value="F:nucleotide binding"/>
    <property type="evidence" value="ECO:0007669"/>
    <property type="project" value="UniProtKB-KW"/>
</dbReference>
<evidence type="ECO:0000313" key="12">
    <source>
        <dbReference type="Proteomes" id="UP000253961"/>
    </source>
</evidence>
<dbReference type="EC" id="3.1.3.5" evidence="9"/>
<comment type="similarity">
    <text evidence="4 9">Belongs to the SurE nucleotidase family.</text>
</comment>
<dbReference type="HAMAP" id="MF_00060">
    <property type="entry name" value="SurE"/>
    <property type="match status" value="1"/>
</dbReference>
<evidence type="ECO:0000256" key="5">
    <source>
        <dbReference type="ARBA" id="ARBA00022490"/>
    </source>
</evidence>
<keyword evidence="6 9" id="KW-0479">Metal-binding</keyword>
<dbReference type="RefSeq" id="WP_115404684.1">
    <property type="nucleotide sequence ID" value="NZ_QPKV01000013.1"/>
</dbReference>
<dbReference type="GO" id="GO:0008254">
    <property type="term" value="F:3'-nucleotidase activity"/>
    <property type="evidence" value="ECO:0007669"/>
    <property type="project" value="TreeGrafter"/>
</dbReference>
<evidence type="ECO:0000256" key="9">
    <source>
        <dbReference type="HAMAP-Rule" id="MF_00060"/>
    </source>
</evidence>
<gene>
    <name evidence="9" type="primary">surE</name>
    <name evidence="11" type="ORF">DU508_21305</name>
</gene>
<dbReference type="NCBIfam" id="NF001490">
    <property type="entry name" value="PRK00346.1-4"/>
    <property type="match status" value="1"/>
</dbReference>
<dbReference type="GO" id="GO:0046872">
    <property type="term" value="F:metal ion binding"/>
    <property type="evidence" value="ECO:0007669"/>
    <property type="project" value="UniProtKB-UniRule"/>
</dbReference>
<keyword evidence="5 9" id="KW-0963">Cytoplasm</keyword>
<dbReference type="InterPro" id="IPR030048">
    <property type="entry name" value="SurE"/>
</dbReference>
<feature type="binding site" evidence="9">
    <location>
        <position position="15"/>
    </location>
    <ligand>
        <name>a divalent metal cation</name>
        <dbReference type="ChEBI" id="CHEBI:60240"/>
    </ligand>
</feature>
<dbReference type="OrthoDB" id="9780815at2"/>
<sequence length="280" mass="30750">MTKHNSKPNILVVNDDGITATGIKNLMEVMQEIGNVVVVAPDSPQSGMGHAITIGKPIRFDKIDLYPGVEMYKCSGTPVDCVKLGVNKIFKGKKPDLCVSGINHGLNDSINVLYSGTMSAAVEGAIEKIPSIGFSLDDFAADADFSHTKKYIKEICLQVLENGLPAGTLLNVNFPKGDKLRGVKICRQANAKWMEEFEERVDPYKRPYYWLTGVFENFDKGEDTDVWALEHHYVSVVPVQFDLTAHHAIQTLNGWNFDHQADSGLKGKNTISAPDGINLG</sequence>
<evidence type="ECO:0000256" key="6">
    <source>
        <dbReference type="ARBA" id="ARBA00022723"/>
    </source>
</evidence>
<evidence type="ECO:0000256" key="8">
    <source>
        <dbReference type="ARBA" id="ARBA00022801"/>
    </source>
</evidence>
<dbReference type="GO" id="GO:0005737">
    <property type="term" value="C:cytoplasm"/>
    <property type="evidence" value="ECO:0007669"/>
    <property type="project" value="UniProtKB-SubCell"/>
</dbReference>
<evidence type="ECO:0000256" key="1">
    <source>
        <dbReference type="ARBA" id="ARBA00000815"/>
    </source>
</evidence>
<dbReference type="PANTHER" id="PTHR30457:SF12">
    <property type="entry name" value="5'_3'-NUCLEOTIDASE SURE"/>
    <property type="match status" value="1"/>
</dbReference>
<evidence type="ECO:0000256" key="2">
    <source>
        <dbReference type="ARBA" id="ARBA00001946"/>
    </source>
</evidence>
<dbReference type="EMBL" id="QPKV01000013">
    <property type="protein sequence ID" value="RDC54507.1"/>
    <property type="molecule type" value="Genomic_DNA"/>
</dbReference>
<evidence type="ECO:0000313" key="11">
    <source>
        <dbReference type="EMBL" id="RDC54507.1"/>
    </source>
</evidence>
<comment type="cofactor">
    <cofactor evidence="2">
        <name>Mg(2+)</name>
        <dbReference type="ChEBI" id="CHEBI:18420"/>
    </cofactor>
</comment>
<evidence type="ECO:0000256" key="7">
    <source>
        <dbReference type="ARBA" id="ARBA00022741"/>
    </source>
</evidence>
<dbReference type="AlphaFoldDB" id="A0A369PU69"/>
<comment type="cofactor">
    <cofactor evidence="9">
        <name>a divalent metal cation</name>
        <dbReference type="ChEBI" id="CHEBI:60240"/>
    </cofactor>
    <text evidence="9">Binds 1 divalent metal cation per subunit.</text>
</comment>
<dbReference type="NCBIfam" id="TIGR00087">
    <property type="entry name" value="surE"/>
    <property type="match status" value="1"/>
</dbReference>
<comment type="catalytic activity">
    <reaction evidence="1 9">
        <text>a ribonucleoside 5'-phosphate + H2O = a ribonucleoside + phosphate</text>
        <dbReference type="Rhea" id="RHEA:12484"/>
        <dbReference type="ChEBI" id="CHEBI:15377"/>
        <dbReference type="ChEBI" id="CHEBI:18254"/>
        <dbReference type="ChEBI" id="CHEBI:43474"/>
        <dbReference type="ChEBI" id="CHEBI:58043"/>
        <dbReference type="EC" id="3.1.3.5"/>
    </reaction>
</comment>
<keyword evidence="8 9" id="KW-0378">Hydrolase</keyword>
<keyword evidence="12" id="KW-1185">Reference proteome</keyword>
<proteinExistence type="inferred from homology"/>
<evidence type="ECO:0000259" key="10">
    <source>
        <dbReference type="Pfam" id="PF01975"/>
    </source>
</evidence>
<dbReference type="Gene3D" id="3.40.1210.10">
    <property type="entry name" value="Survival protein SurE-like phosphatase/nucleotidase"/>
    <property type="match status" value="1"/>
</dbReference>
<feature type="binding site" evidence="9">
    <location>
        <position position="46"/>
    </location>
    <ligand>
        <name>a divalent metal cation</name>
        <dbReference type="ChEBI" id="CHEBI:60240"/>
    </ligand>
</feature>
<evidence type="ECO:0000256" key="4">
    <source>
        <dbReference type="ARBA" id="ARBA00011062"/>
    </source>
</evidence>
<dbReference type="Proteomes" id="UP000253961">
    <property type="component" value="Unassembled WGS sequence"/>
</dbReference>
<dbReference type="FunFam" id="3.40.1210.10:FF:000001">
    <property type="entry name" value="5'/3'-nucleotidase SurE"/>
    <property type="match status" value="1"/>
</dbReference>
<protein>
    <recommendedName>
        <fullName evidence="9">5'-nucleotidase SurE</fullName>
        <ecNumber evidence="9">3.1.3.5</ecNumber>
    </recommendedName>
    <alternativeName>
        <fullName evidence="9">Nucleoside 5'-monophosphate phosphohydrolase</fullName>
    </alternativeName>
</protein>
<evidence type="ECO:0000256" key="3">
    <source>
        <dbReference type="ARBA" id="ARBA00004496"/>
    </source>
</evidence>
<dbReference type="InterPro" id="IPR002828">
    <property type="entry name" value="SurE-like_Pase/nucleotidase"/>
</dbReference>
<feature type="binding site" evidence="9">
    <location>
        <position position="16"/>
    </location>
    <ligand>
        <name>a divalent metal cation</name>
        <dbReference type="ChEBI" id="CHEBI:60240"/>
    </ligand>
</feature>
<feature type="domain" description="Survival protein SurE-like phosphatase/nucleotidase" evidence="10">
    <location>
        <begin position="10"/>
        <end position="194"/>
    </location>
</feature>
<comment type="function">
    <text evidence="9">Nucleotidase that shows phosphatase activity on nucleoside 5'-monophosphates.</text>
</comment>
<comment type="caution">
    <text evidence="11">The sequence shown here is derived from an EMBL/GenBank/DDBJ whole genome shotgun (WGS) entry which is preliminary data.</text>
</comment>
<dbReference type="Pfam" id="PF01975">
    <property type="entry name" value="SurE"/>
    <property type="match status" value="1"/>
</dbReference>
<dbReference type="NCBIfam" id="NF001492">
    <property type="entry name" value="PRK00346.2-2"/>
    <property type="match status" value="1"/>
</dbReference>
<comment type="subcellular location">
    <subcellularLocation>
        <location evidence="3 9">Cytoplasm</location>
    </subcellularLocation>
</comment>
<feature type="binding site" evidence="9">
    <location>
        <position position="103"/>
    </location>
    <ligand>
        <name>a divalent metal cation</name>
        <dbReference type="ChEBI" id="CHEBI:60240"/>
    </ligand>
</feature>
<name>A0A369PU69_9SPHI</name>
<keyword evidence="7 9" id="KW-0547">Nucleotide-binding</keyword>
<dbReference type="SUPFAM" id="SSF64167">
    <property type="entry name" value="SurE-like"/>
    <property type="match status" value="1"/>
</dbReference>
<dbReference type="InterPro" id="IPR036523">
    <property type="entry name" value="SurE-like_sf"/>
</dbReference>
<reference evidence="11 12" key="1">
    <citation type="submission" date="2018-07" db="EMBL/GenBank/DDBJ databases">
        <title>Pedobacter sp. nov., isolated from soil.</title>
        <authorList>
            <person name="Zhou L.Y."/>
            <person name="Du Z.J."/>
        </authorList>
    </citation>
    <scope>NUCLEOTIDE SEQUENCE [LARGE SCALE GENOMIC DNA]</scope>
    <source>
        <strain evidence="11 12">JDX94</strain>
    </source>
</reference>
<dbReference type="PANTHER" id="PTHR30457">
    <property type="entry name" value="5'-NUCLEOTIDASE SURE"/>
    <property type="match status" value="1"/>
</dbReference>
<accession>A0A369PU69</accession>
<dbReference type="GO" id="GO:0008253">
    <property type="term" value="F:5'-nucleotidase activity"/>
    <property type="evidence" value="ECO:0007669"/>
    <property type="project" value="UniProtKB-UniRule"/>
</dbReference>
<dbReference type="GO" id="GO:0004309">
    <property type="term" value="F:exopolyphosphatase activity"/>
    <property type="evidence" value="ECO:0007669"/>
    <property type="project" value="TreeGrafter"/>
</dbReference>